<feature type="region of interest" description="Disordered" evidence="1">
    <location>
        <begin position="1"/>
        <end position="233"/>
    </location>
</feature>
<sequence length="233" mass="22826">MATSENDNNGNDMTNSEDTPFAVGSNVTLQLPADSNLPTDSSEPFAVGTNMTIQFTDESGQPQGEQLSSDNIVGTNSAPWGDRETSSDSGETSEGSDSLTGGATGDSGSYTWDFSQVSGGESNPDSEGSEGSEGSGDSTGMSDSTDMDSLFQRSPWGSLQEVGIDSFEDVFGNVGASGGGENPFGGGAGGGENPFGGGAGGGENPFGGGAGGGENPFGGGGNPFGGGAGGGFM</sequence>
<name>A0AB37UMC1_9CYAN</name>
<dbReference type="EMBL" id="RSCK01000013">
    <property type="protein sequence ID" value="RUT12580.1"/>
    <property type="molecule type" value="Genomic_DNA"/>
</dbReference>
<organism evidence="2 3">
    <name type="scientific">Chroococcidiopsis cubana SAG 39.79</name>
    <dbReference type="NCBI Taxonomy" id="388085"/>
    <lineage>
        <taxon>Bacteria</taxon>
        <taxon>Bacillati</taxon>
        <taxon>Cyanobacteriota</taxon>
        <taxon>Cyanophyceae</taxon>
        <taxon>Chroococcidiopsidales</taxon>
        <taxon>Chroococcidiopsidaceae</taxon>
        <taxon>Chroococcidiopsis</taxon>
    </lineage>
</organism>
<feature type="compositionally biased region" description="Low complexity" evidence="1">
    <location>
        <begin position="135"/>
        <end position="149"/>
    </location>
</feature>
<feature type="compositionally biased region" description="Polar residues" evidence="1">
    <location>
        <begin position="106"/>
        <end position="117"/>
    </location>
</feature>
<feature type="compositionally biased region" description="Gly residues" evidence="1">
    <location>
        <begin position="175"/>
        <end position="233"/>
    </location>
</feature>
<comment type="caution">
    <text evidence="2">The sequence shown here is derived from an EMBL/GenBank/DDBJ whole genome shotgun (WGS) entry which is preliminary data.</text>
</comment>
<evidence type="ECO:0000313" key="2">
    <source>
        <dbReference type="EMBL" id="RUT12580.1"/>
    </source>
</evidence>
<reference evidence="2 3" key="1">
    <citation type="journal article" date="2019" name="Genome Biol. Evol.">
        <title>Day and night: Metabolic profiles and evolutionary relationships of six axenic non-marine cyanobacteria.</title>
        <authorList>
            <person name="Will S.E."/>
            <person name="Henke P."/>
            <person name="Boedeker C."/>
            <person name="Huang S."/>
            <person name="Brinkmann H."/>
            <person name="Rohde M."/>
            <person name="Jarek M."/>
            <person name="Friedl T."/>
            <person name="Seufert S."/>
            <person name="Schumacher M."/>
            <person name="Overmann J."/>
            <person name="Neumann-Schaal M."/>
            <person name="Petersen J."/>
        </authorList>
    </citation>
    <scope>NUCLEOTIDE SEQUENCE [LARGE SCALE GENOMIC DNA]</scope>
    <source>
        <strain evidence="2 3">SAG 39.79</strain>
    </source>
</reference>
<feature type="compositionally biased region" description="Polar residues" evidence="1">
    <location>
        <begin position="49"/>
        <end position="78"/>
    </location>
</feature>
<evidence type="ECO:0000256" key="1">
    <source>
        <dbReference type="SAM" id="MobiDB-lite"/>
    </source>
</evidence>
<protein>
    <submittedName>
        <fullName evidence="2">Uncharacterized protein</fullName>
    </submittedName>
</protein>
<feature type="compositionally biased region" description="Polar residues" evidence="1">
    <location>
        <begin position="1"/>
        <end position="18"/>
    </location>
</feature>
<dbReference type="AlphaFoldDB" id="A0AB37UMC1"/>
<accession>A0AB37UMC1</accession>
<gene>
    <name evidence="2" type="ORF">DSM107010_21720</name>
</gene>
<evidence type="ECO:0000313" key="3">
    <source>
        <dbReference type="Proteomes" id="UP000282574"/>
    </source>
</evidence>
<keyword evidence="3" id="KW-1185">Reference proteome</keyword>
<feature type="compositionally biased region" description="Low complexity" evidence="1">
    <location>
        <begin position="87"/>
        <end position="101"/>
    </location>
</feature>
<proteinExistence type="predicted"/>
<dbReference type="Proteomes" id="UP000282574">
    <property type="component" value="Unassembled WGS sequence"/>
</dbReference>
<dbReference type="RefSeq" id="WP_015156103.1">
    <property type="nucleotide sequence ID" value="NZ_RSCK01000013.1"/>
</dbReference>